<evidence type="ECO:0000313" key="3">
    <source>
        <dbReference type="EMBL" id="ALC82655.1"/>
    </source>
</evidence>
<dbReference type="PANTHER" id="PTHR12526:SF629">
    <property type="entry name" value="TEICHURONIC ACID BIOSYNTHESIS GLYCOSYLTRANSFERASE TUAH-RELATED"/>
    <property type="match status" value="1"/>
</dbReference>
<keyword evidence="1" id="KW-0328">Glycosyltransferase</keyword>
<dbReference type="SUPFAM" id="SSF53756">
    <property type="entry name" value="UDP-Glycosyltransferase/glycogen phosphorylase"/>
    <property type="match status" value="1"/>
</dbReference>
<dbReference type="GO" id="GO:0016757">
    <property type="term" value="F:glycosyltransferase activity"/>
    <property type="evidence" value="ECO:0007669"/>
    <property type="project" value="UniProtKB-KW"/>
</dbReference>
<dbReference type="RefSeq" id="WP_053604464.1">
    <property type="nucleotide sequence ID" value="NZ_CP012600.1"/>
</dbReference>
<dbReference type="OrthoDB" id="9816564at2"/>
<organism evidence="3 4">
    <name type="scientific">Bacillus gobiensis</name>
    <dbReference type="NCBI Taxonomy" id="1441095"/>
    <lineage>
        <taxon>Bacteria</taxon>
        <taxon>Bacillati</taxon>
        <taxon>Bacillota</taxon>
        <taxon>Bacilli</taxon>
        <taxon>Bacillales</taxon>
        <taxon>Bacillaceae</taxon>
        <taxon>Bacillus</taxon>
    </lineage>
</organism>
<dbReference type="Pfam" id="PF13692">
    <property type="entry name" value="Glyco_trans_1_4"/>
    <property type="match status" value="1"/>
</dbReference>
<dbReference type="PANTHER" id="PTHR12526">
    <property type="entry name" value="GLYCOSYLTRANSFERASE"/>
    <property type="match status" value="1"/>
</dbReference>
<dbReference type="AlphaFoldDB" id="A0A0M4FVL9"/>
<gene>
    <name evidence="3" type="ORF">AM592_14525</name>
</gene>
<accession>A0A0M4FVL9</accession>
<keyword evidence="4" id="KW-1185">Reference proteome</keyword>
<dbReference type="EMBL" id="CP012600">
    <property type="protein sequence ID" value="ALC82655.1"/>
    <property type="molecule type" value="Genomic_DNA"/>
</dbReference>
<evidence type="ECO:0000256" key="2">
    <source>
        <dbReference type="ARBA" id="ARBA00022679"/>
    </source>
</evidence>
<sequence length="399" mass="46062">MARKLNILFASHTYMGGPFVVGSHHLAKELSKQGNDVYHISTPISPFHLLKIRETENKTRFKRYFLGEKTVKVNNHLRDILVWSMVPWQLSTKQFAKDGRNLSLGGVKKTIRKNNIRDIDILFIDQPSLIGIEEIIKPKLLIFRPTDLNEYMTGDQHIGKAEALLVERADGIVATSMPVLEKAKEINKIPDKPFALIENGVEYDHFLYHPKNVKERTDSLIHIVYVGALDERFDFEAIRYIVDTMENIKLTVIGPINDRFKKKIYRNDRISYLGAKDYSEIPSYLHNADLAILPLSDHPSNNGRSPMKLYEFGAAGLHVVVRKTDEIKRRNLSFVHMYEDFREIPALIDKIDLSTKEKIKTAKLSEPYSWKSNAEKILNFCEGISYQLPQNERDFHREA</sequence>
<dbReference type="PATRIC" id="fig|1441095.3.peg.3205"/>
<keyword evidence="2" id="KW-0808">Transferase</keyword>
<dbReference type="Gene3D" id="3.40.50.2000">
    <property type="entry name" value="Glycogen Phosphorylase B"/>
    <property type="match status" value="1"/>
</dbReference>
<dbReference type="STRING" id="1441095.AM592_14525"/>
<proteinExistence type="predicted"/>
<reference evidence="4" key="1">
    <citation type="submission" date="2015-08" db="EMBL/GenBank/DDBJ databases">
        <title>Genome sequencing project for genomic taxonomy and phylogenomics of Bacillus-like bacteria.</title>
        <authorList>
            <person name="Liu B."/>
            <person name="Wang J."/>
            <person name="Zhu Y."/>
            <person name="Liu G."/>
            <person name="Chen Q."/>
            <person name="Chen Z."/>
            <person name="Lan J."/>
            <person name="Che J."/>
            <person name="Ge C."/>
            <person name="Shi H."/>
            <person name="Pan Z."/>
            <person name="Liu X."/>
        </authorList>
    </citation>
    <scope>NUCLEOTIDE SEQUENCE [LARGE SCALE GENOMIC DNA]</scope>
    <source>
        <strain evidence="4">FJAT-4402</strain>
    </source>
</reference>
<protein>
    <submittedName>
        <fullName evidence="3">Uncharacterized protein</fullName>
    </submittedName>
</protein>
<dbReference type="Gene3D" id="3.40.50.11010">
    <property type="match status" value="1"/>
</dbReference>
<evidence type="ECO:0000313" key="4">
    <source>
        <dbReference type="Proteomes" id="UP000067625"/>
    </source>
</evidence>
<dbReference type="Proteomes" id="UP000067625">
    <property type="component" value="Chromosome"/>
</dbReference>
<evidence type="ECO:0000256" key="1">
    <source>
        <dbReference type="ARBA" id="ARBA00022676"/>
    </source>
</evidence>
<name>A0A0M4FVL9_9BACI</name>
<reference evidence="3 4" key="2">
    <citation type="journal article" date="2016" name="Int. J. Syst. Evol. Microbiol.">
        <title>Bacillus gobiensis sp. nov., isolated from a soil sample.</title>
        <authorList>
            <person name="Liu B."/>
            <person name="Liu G.H."/>
            <person name="Cetin S."/>
            <person name="Schumann P."/>
            <person name="Pan Z.Z."/>
            <person name="Chen Q.Q."/>
        </authorList>
    </citation>
    <scope>NUCLEOTIDE SEQUENCE [LARGE SCALE GENOMIC DNA]</scope>
    <source>
        <strain evidence="3 4">FJAT-4402</strain>
    </source>
</reference>